<sequence length="159" mass="17273">MTVDSGAFTAAENLRVSSLPPQPEPAAFAPAVRIFRLKDLDAVVYRKLFHPGNGQVLKGPQYSTEPAENAVLSTNQPSGRTTKRPLSSPPHLGDIVMISRCTQSLQRSYIPALTSIALSSASPDAPDINEEEQYEARNAIGRLAKNANIRLLRHARSVQ</sequence>
<feature type="compositionally biased region" description="Polar residues" evidence="1">
    <location>
        <begin position="61"/>
        <end position="80"/>
    </location>
</feature>
<evidence type="ECO:0000256" key="1">
    <source>
        <dbReference type="SAM" id="MobiDB-lite"/>
    </source>
</evidence>
<accession>A0A7C8MCM0</accession>
<comment type="caution">
    <text evidence="2">The sequence shown here is derived from an EMBL/GenBank/DDBJ whole genome shotgun (WGS) entry which is preliminary data.</text>
</comment>
<feature type="region of interest" description="Disordered" evidence="1">
    <location>
        <begin position="55"/>
        <end position="91"/>
    </location>
</feature>
<protein>
    <submittedName>
        <fullName evidence="2">Uncharacterized protein</fullName>
    </submittedName>
</protein>
<name>A0A7C8MCM0_9PLEO</name>
<dbReference type="EMBL" id="JAADJZ010000005">
    <property type="protein sequence ID" value="KAF2874896.1"/>
    <property type="molecule type" value="Genomic_DNA"/>
</dbReference>
<dbReference type="Proteomes" id="UP000481861">
    <property type="component" value="Unassembled WGS sequence"/>
</dbReference>
<evidence type="ECO:0000313" key="2">
    <source>
        <dbReference type="EMBL" id="KAF2874896.1"/>
    </source>
</evidence>
<proteinExistence type="predicted"/>
<dbReference type="AlphaFoldDB" id="A0A7C8MCM0"/>
<gene>
    <name evidence="2" type="ORF">BDV95DRAFT_591664</name>
</gene>
<keyword evidence="3" id="KW-1185">Reference proteome</keyword>
<reference evidence="2 3" key="1">
    <citation type="submission" date="2020-01" db="EMBL/GenBank/DDBJ databases">
        <authorList>
            <consortium name="DOE Joint Genome Institute"/>
            <person name="Haridas S."/>
            <person name="Albert R."/>
            <person name="Binder M."/>
            <person name="Bloem J."/>
            <person name="Labutti K."/>
            <person name="Salamov A."/>
            <person name="Andreopoulos B."/>
            <person name="Baker S.E."/>
            <person name="Barry K."/>
            <person name="Bills G."/>
            <person name="Bluhm B.H."/>
            <person name="Cannon C."/>
            <person name="Castanera R."/>
            <person name="Culley D.E."/>
            <person name="Daum C."/>
            <person name="Ezra D."/>
            <person name="Gonzalez J.B."/>
            <person name="Henrissat B."/>
            <person name="Kuo A."/>
            <person name="Liang C."/>
            <person name="Lipzen A."/>
            <person name="Lutzoni F."/>
            <person name="Magnuson J."/>
            <person name="Mondo S."/>
            <person name="Nolan M."/>
            <person name="Ohm R."/>
            <person name="Pangilinan J."/>
            <person name="Park H.-J.H."/>
            <person name="Ramirez L."/>
            <person name="Alfaro M."/>
            <person name="Sun H."/>
            <person name="Tritt A."/>
            <person name="Yoshinaga Y."/>
            <person name="Zwiers L.-H.L."/>
            <person name="Turgeon B.G."/>
            <person name="Goodwin S.B."/>
            <person name="Spatafora J.W."/>
            <person name="Crous P.W."/>
            <person name="Grigoriev I.V."/>
        </authorList>
    </citation>
    <scope>NUCLEOTIDE SEQUENCE [LARGE SCALE GENOMIC DNA]</scope>
    <source>
        <strain evidence="2 3">CBS 611.86</strain>
    </source>
</reference>
<organism evidence="2 3">
    <name type="scientific">Massariosphaeria phaeospora</name>
    <dbReference type="NCBI Taxonomy" id="100035"/>
    <lineage>
        <taxon>Eukaryota</taxon>
        <taxon>Fungi</taxon>
        <taxon>Dikarya</taxon>
        <taxon>Ascomycota</taxon>
        <taxon>Pezizomycotina</taxon>
        <taxon>Dothideomycetes</taxon>
        <taxon>Pleosporomycetidae</taxon>
        <taxon>Pleosporales</taxon>
        <taxon>Pleosporales incertae sedis</taxon>
        <taxon>Massariosphaeria</taxon>
    </lineage>
</organism>
<evidence type="ECO:0000313" key="3">
    <source>
        <dbReference type="Proteomes" id="UP000481861"/>
    </source>
</evidence>